<gene>
    <name evidence="2" type="ORF">GCM10008088_05810</name>
</gene>
<reference evidence="3" key="1">
    <citation type="journal article" date="2019" name="Int. J. Syst. Evol. Microbiol.">
        <title>The Global Catalogue of Microorganisms (GCM) 10K type strain sequencing project: providing services to taxonomists for standard genome sequencing and annotation.</title>
        <authorList>
            <consortium name="The Broad Institute Genomics Platform"/>
            <consortium name="The Broad Institute Genome Sequencing Center for Infectious Disease"/>
            <person name="Wu L."/>
            <person name="Ma J."/>
        </authorList>
    </citation>
    <scope>NUCLEOTIDE SEQUENCE [LARGE SCALE GENOMIC DNA]</scope>
    <source>
        <strain evidence="3">KCTC 12708</strain>
    </source>
</reference>
<sequence>MMKRISLILLSFLGMIACKEQAKENNTAKETTSVHKKEPKEIQLEKIWETDTLLTTAESVLYDKTRDRILVSNCNQGGWKMDGDGFIAEIDFDGNIKTLKLIEGLSSPKGMALIADTLYVADSKEIAKIDLNTKKIIKRFALEDVEDPQFNDIVKKDETLYISACNAKSIYKIENDSLQLAYKGSLSRPNGLLFRNDSLFVMNSKSQDLKVISKDEQLTTLTKDIGAGDGITKLNKDELIVSDWNGQLFHIDQKFNKKLLLDTQKEGFNTADIQYFEDRNLLLVPTFSGNTVAAYRIKK</sequence>
<dbReference type="Proteomes" id="UP000615593">
    <property type="component" value="Unassembled WGS sequence"/>
</dbReference>
<feature type="chain" id="PRO_5046298979" description="ATP-binding protein" evidence="1">
    <location>
        <begin position="23"/>
        <end position="299"/>
    </location>
</feature>
<keyword evidence="3" id="KW-1185">Reference proteome</keyword>
<organism evidence="2 3">
    <name type="scientific">Mesonia mobilis</name>
    <dbReference type="NCBI Taxonomy" id="369791"/>
    <lineage>
        <taxon>Bacteria</taxon>
        <taxon>Pseudomonadati</taxon>
        <taxon>Bacteroidota</taxon>
        <taxon>Flavobacteriia</taxon>
        <taxon>Flavobacteriales</taxon>
        <taxon>Flavobacteriaceae</taxon>
        <taxon>Mesonia</taxon>
    </lineage>
</organism>
<dbReference type="Gene3D" id="2.120.10.30">
    <property type="entry name" value="TolB, C-terminal domain"/>
    <property type="match status" value="1"/>
</dbReference>
<dbReference type="GeneID" id="94368233"/>
<keyword evidence="1" id="KW-0732">Signal</keyword>
<dbReference type="InterPro" id="IPR011042">
    <property type="entry name" value="6-blade_b-propeller_TolB-like"/>
</dbReference>
<accession>A0ABQ3BJK0</accession>
<dbReference type="RefSeq" id="WP_189394866.1">
    <property type="nucleotide sequence ID" value="NZ_BMWY01000001.1"/>
</dbReference>
<evidence type="ECO:0000256" key="1">
    <source>
        <dbReference type="SAM" id="SignalP"/>
    </source>
</evidence>
<name>A0ABQ3BJK0_9FLAO</name>
<protein>
    <recommendedName>
        <fullName evidence="4">ATP-binding protein</fullName>
    </recommendedName>
</protein>
<comment type="caution">
    <text evidence="2">The sequence shown here is derived from an EMBL/GenBank/DDBJ whole genome shotgun (WGS) entry which is preliminary data.</text>
</comment>
<feature type="signal peptide" evidence="1">
    <location>
        <begin position="1"/>
        <end position="22"/>
    </location>
</feature>
<evidence type="ECO:0008006" key="4">
    <source>
        <dbReference type="Google" id="ProtNLM"/>
    </source>
</evidence>
<dbReference type="EMBL" id="BMWY01000001">
    <property type="protein sequence ID" value="GGZ47128.1"/>
    <property type="molecule type" value="Genomic_DNA"/>
</dbReference>
<dbReference type="SUPFAM" id="SSF63829">
    <property type="entry name" value="Calcium-dependent phosphotriesterase"/>
    <property type="match status" value="1"/>
</dbReference>
<evidence type="ECO:0000313" key="3">
    <source>
        <dbReference type="Proteomes" id="UP000615593"/>
    </source>
</evidence>
<evidence type="ECO:0000313" key="2">
    <source>
        <dbReference type="EMBL" id="GGZ47128.1"/>
    </source>
</evidence>
<proteinExistence type="predicted"/>
<dbReference type="PROSITE" id="PS51257">
    <property type="entry name" value="PROKAR_LIPOPROTEIN"/>
    <property type="match status" value="1"/>
</dbReference>